<dbReference type="InterPro" id="IPR007717">
    <property type="entry name" value="NPL4_C"/>
</dbReference>
<evidence type="ECO:0000313" key="4">
    <source>
        <dbReference type="Proteomes" id="UP000007800"/>
    </source>
</evidence>
<dbReference type="PANTHER" id="PTHR12710:SF0">
    <property type="entry name" value="NUCLEAR PROTEIN LOCALIZATION PROTEIN 4 HOMOLOG"/>
    <property type="match status" value="1"/>
</dbReference>
<gene>
    <name evidence="3" type="ORF">Pmar_PMAR000875</name>
</gene>
<evidence type="ECO:0000259" key="2">
    <source>
        <dbReference type="Pfam" id="PF05021"/>
    </source>
</evidence>
<evidence type="ECO:0008006" key="5">
    <source>
        <dbReference type="Google" id="ProtNLM"/>
    </source>
</evidence>
<keyword evidence="4" id="KW-1185">Reference proteome</keyword>
<protein>
    <recommendedName>
        <fullName evidence="5">Nuclear protein localization protein 4</fullName>
    </recommendedName>
</protein>
<dbReference type="GeneID" id="9039214"/>
<dbReference type="RefSeq" id="XP_002779039.1">
    <property type="nucleotide sequence ID" value="XM_002778993.1"/>
</dbReference>
<dbReference type="OMA" id="MYGYYKE"/>
<feature type="domain" description="Nuclear pore localisation protein NPL4 C-terminal" evidence="2">
    <location>
        <begin position="211"/>
        <end position="339"/>
    </location>
</feature>
<dbReference type="InterPro" id="IPR007716">
    <property type="entry name" value="NPL4_Zn-bd_put"/>
</dbReference>
<dbReference type="GO" id="GO:0043130">
    <property type="term" value="F:ubiquitin binding"/>
    <property type="evidence" value="ECO:0007669"/>
    <property type="project" value="TreeGrafter"/>
</dbReference>
<name>C5KXW0_PERM5</name>
<dbReference type="InParanoid" id="C5KXW0"/>
<dbReference type="CDD" id="cd08061">
    <property type="entry name" value="MPN_NPL4"/>
    <property type="match status" value="1"/>
</dbReference>
<dbReference type="OrthoDB" id="10251089at2759"/>
<evidence type="ECO:0000259" key="1">
    <source>
        <dbReference type="Pfam" id="PF05020"/>
    </source>
</evidence>
<dbReference type="Proteomes" id="UP000007800">
    <property type="component" value="Unassembled WGS sequence"/>
</dbReference>
<dbReference type="FunCoup" id="C5KXW0">
    <property type="interactions" value="612"/>
</dbReference>
<accession>C5KXW0</accession>
<dbReference type="Pfam" id="PF05021">
    <property type="entry name" value="NPL4"/>
    <property type="match status" value="1"/>
</dbReference>
<organism evidence="4">
    <name type="scientific">Perkinsus marinus (strain ATCC 50983 / TXsc)</name>
    <dbReference type="NCBI Taxonomy" id="423536"/>
    <lineage>
        <taxon>Eukaryota</taxon>
        <taxon>Sar</taxon>
        <taxon>Alveolata</taxon>
        <taxon>Perkinsozoa</taxon>
        <taxon>Perkinsea</taxon>
        <taxon>Perkinsida</taxon>
        <taxon>Perkinsidae</taxon>
        <taxon>Perkinsus</taxon>
    </lineage>
</organism>
<dbReference type="EMBL" id="GG677256">
    <property type="protein sequence ID" value="EER10834.1"/>
    <property type="molecule type" value="Genomic_DNA"/>
</dbReference>
<dbReference type="GO" id="GO:0006511">
    <property type="term" value="P:ubiquitin-dependent protein catabolic process"/>
    <property type="evidence" value="ECO:0007669"/>
    <property type="project" value="InterPro"/>
</dbReference>
<dbReference type="PANTHER" id="PTHR12710">
    <property type="entry name" value="NUCLEAR PROTEIN LOCALIZATION 4"/>
    <property type="match status" value="1"/>
</dbReference>
<proteinExistence type="predicted"/>
<dbReference type="InterPro" id="IPR016563">
    <property type="entry name" value="Npl4"/>
</dbReference>
<dbReference type="Pfam" id="PF05020">
    <property type="entry name" value="zf-NPL4"/>
    <property type="match status" value="1"/>
</dbReference>
<dbReference type="GO" id="GO:0005634">
    <property type="term" value="C:nucleus"/>
    <property type="evidence" value="ECO:0007669"/>
    <property type="project" value="TreeGrafter"/>
</dbReference>
<dbReference type="GO" id="GO:0031625">
    <property type="term" value="F:ubiquitin protein ligase binding"/>
    <property type="evidence" value="ECO:0007669"/>
    <property type="project" value="TreeGrafter"/>
</dbReference>
<feature type="domain" description="NPL4 zinc-binding putative" evidence="1">
    <location>
        <begin position="54"/>
        <end position="86"/>
    </location>
</feature>
<reference evidence="3 4" key="1">
    <citation type="submission" date="2008-07" db="EMBL/GenBank/DDBJ databases">
        <authorList>
            <person name="El-Sayed N."/>
            <person name="Caler E."/>
            <person name="Inman J."/>
            <person name="Amedeo P."/>
            <person name="Hass B."/>
            <person name="Wortman J."/>
        </authorList>
    </citation>
    <scope>NUCLEOTIDE SEQUENCE [LARGE SCALE GENOMIC DNA]</scope>
    <source>
        <strain evidence="4">ATCC 50983 / TXsc</strain>
    </source>
</reference>
<sequence>MTSSSADGEQKATKRNFQSFESYLRDHKYETSLFPLSQHYKTVVLEKGRMTKLPPALTLNRQRYRHVDHCEWMNTEEIKSFVQYWQFDKEMLQQRCGWLYGYYLSDPNYDDGCRIVVEGIYEPPKQEVYNAATGGIRMNEMLVAMQEASKGKPLDPGVLGGMVDPALQKVDVVMSKLGLERVGCIFTALPRDYEMSSGELLAAARLQKLVWMASDQAEGMLQDGLFDVKKTAETPTRVQLREPFSQEMMPPVLASGSEVTEFDPDWLLVKVNDGVPLKKRSMFRFSHFPRENRSRQQSPDDIKQYMRQIPAGTPSWARYADFHLLVYITLLLDEDTAGAIAGSISREEEIDKAMDELLTNMAA</sequence>
<evidence type="ECO:0000313" key="3">
    <source>
        <dbReference type="EMBL" id="EER10834.1"/>
    </source>
</evidence>
<dbReference type="AlphaFoldDB" id="C5KXW0"/>